<dbReference type="PANTHER" id="PTHR43489:SF6">
    <property type="entry name" value="HYDROXYPYRUVATE ISOMERASE-RELATED"/>
    <property type="match status" value="1"/>
</dbReference>
<protein>
    <submittedName>
        <fullName evidence="5">Hydroxypyruvate isomerase</fullName>
    </submittedName>
</protein>
<feature type="active site" description="Proton donor/acceptor" evidence="3">
    <location>
        <position position="246"/>
    </location>
</feature>
<dbReference type="GO" id="GO:0046487">
    <property type="term" value="P:glyoxylate metabolic process"/>
    <property type="evidence" value="ECO:0007669"/>
    <property type="project" value="TreeGrafter"/>
</dbReference>
<proteinExistence type="inferred from homology"/>
<dbReference type="InterPro" id="IPR036237">
    <property type="entry name" value="Xyl_isomerase-like_sf"/>
</dbReference>
<dbReference type="GO" id="GO:0008903">
    <property type="term" value="F:hydroxypyruvate isomerase activity"/>
    <property type="evidence" value="ECO:0007669"/>
    <property type="project" value="TreeGrafter"/>
</dbReference>
<dbReference type="Proteomes" id="UP000199515">
    <property type="component" value="Unassembled WGS sequence"/>
</dbReference>
<name>A0A1H2T8F0_9PSEU</name>
<dbReference type="OrthoDB" id="9786584at2"/>
<dbReference type="SUPFAM" id="SSF51658">
    <property type="entry name" value="Xylose isomerase-like"/>
    <property type="match status" value="1"/>
</dbReference>
<accession>A0A1H2T8F0</accession>
<evidence type="ECO:0000313" key="5">
    <source>
        <dbReference type="EMBL" id="SDW39985.1"/>
    </source>
</evidence>
<dbReference type="InterPro" id="IPR050417">
    <property type="entry name" value="Sugar_Epim/Isomerase"/>
</dbReference>
<keyword evidence="5" id="KW-0670">Pyruvate</keyword>
<dbReference type="AlphaFoldDB" id="A0A1H2T8F0"/>
<sequence>MDDHGLPYSANLSLLFTELPLLDRPAAAAGAGFTAVEFWWPFTEAVPPAAKVDRFIHAIKVSGVALTGLNLYAGDMEAGDRGLVSWVGREAEFAESLAVAVRIAKRLGCRSLNALYGNRIENVDPAEQDKLALANLDLAAEEAWRADAQILIEPLSGADHYPLRTAAHVTEIIDEIGRDNIRLLADLYHLAVNRDDLGAAVTDPRVGHLQIADAPGRHQPGTGSLDLGGYLGKAEAAGYRGYVGIEYKPLGGTVASLGWLPFERRGRE</sequence>
<dbReference type="PANTHER" id="PTHR43489">
    <property type="entry name" value="ISOMERASE"/>
    <property type="match status" value="1"/>
</dbReference>
<keyword evidence="1 2" id="KW-0413">Isomerase</keyword>
<dbReference type="PIRSF" id="PIRSF006241">
    <property type="entry name" value="HyI"/>
    <property type="match status" value="1"/>
</dbReference>
<dbReference type="Gene3D" id="3.20.20.150">
    <property type="entry name" value="Divalent-metal-dependent TIM barrel enzymes"/>
    <property type="match status" value="1"/>
</dbReference>
<feature type="domain" description="Xylose isomerase-like TIM barrel" evidence="4">
    <location>
        <begin position="26"/>
        <end position="260"/>
    </location>
</feature>
<reference evidence="5 6" key="1">
    <citation type="submission" date="2016-10" db="EMBL/GenBank/DDBJ databases">
        <authorList>
            <person name="de Groot N.N."/>
        </authorList>
    </citation>
    <scope>NUCLEOTIDE SEQUENCE [LARGE SCALE GENOMIC DNA]</scope>
    <source>
        <strain evidence="5 6">CPCC 202699</strain>
    </source>
</reference>
<dbReference type="Pfam" id="PF01261">
    <property type="entry name" value="AP_endonuc_2"/>
    <property type="match status" value="1"/>
</dbReference>
<evidence type="ECO:0000256" key="1">
    <source>
        <dbReference type="ARBA" id="ARBA00023235"/>
    </source>
</evidence>
<evidence type="ECO:0000256" key="2">
    <source>
        <dbReference type="PIRNR" id="PIRNR006241"/>
    </source>
</evidence>
<dbReference type="EMBL" id="FNON01000001">
    <property type="protein sequence ID" value="SDW39985.1"/>
    <property type="molecule type" value="Genomic_DNA"/>
</dbReference>
<dbReference type="InterPro" id="IPR013022">
    <property type="entry name" value="Xyl_isomerase-like_TIM-brl"/>
</dbReference>
<evidence type="ECO:0000259" key="4">
    <source>
        <dbReference type="Pfam" id="PF01261"/>
    </source>
</evidence>
<evidence type="ECO:0000256" key="3">
    <source>
        <dbReference type="PIRSR" id="PIRSR006241-50"/>
    </source>
</evidence>
<organism evidence="5 6">
    <name type="scientific">Amycolatopsis xylanica</name>
    <dbReference type="NCBI Taxonomy" id="589385"/>
    <lineage>
        <taxon>Bacteria</taxon>
        <taxon>Bacillati</taxon>
        <taxon>Actinomycetota</taxon>
        <taxon>Actinomycetes</taxon>
        <taxon>Pseudonocardiales</taxon>
        <taxon>Pseudonocardiaceae</taxon>
        <taxon>Amycolatopsis</taxon>
    </lineage>
</organism>
<dbReference type="RefSeq" id="WP_091285985.1">
    <property type="nucleotide sequence ID" value="NZ_FNON01000001.1"/>
</dbReference>
<keyword evidence="6" id="KW-1185">Reference proteome</keyword>
<dbReference type="STRING" id="589385.SAMN05421504_101484"/>
<gene>
    <name evidence="5" type="ORF">SAMN05421504_101484</name>
</gene>
<dbReference type="InterPro" id="IPR026040">
    <property type="entry name" value="HyI-like"/>
</dbReference>
<comment type="similarity">
    <text evidence="2">Belongs to the hyi family.</text>
</comment>
<feature type="active site" description="Proton donor/acceptor" evidence="3">
    <location>
        <position position="153"/>
    </location>
</feature>
<evidence type="ECO:0000313" key="6">
    <source>
        <dbReference type="Proteomes" id="UP000199515"/>
    </source>
</evidence>